<dbReference type="EMBL" id="RDQM01000008">
    <property type="protein sequence ID" value="RMW97840.1"/>
    <property type="molecule type" value="Genomic_DNA"/>
</dbReference>
<sequence>MSTTAAANPPPAADATVAQRIVDGLHGAGIHIDGQALQDATAQVGQQIEQVGQALGGMDMSHLLALAAALGWASGLRLYAVVFALGLAGAMDWLALPGALGVLQSPVVLFFSGILLFMEFFADKIPGLDSLWDLLQSVVRVPAGAALAAAVFGADNASMAMVAALMGGTLAATSQAAKTTSRAAINTSPEPFSNLGASLAEDGLSLGAVWLALVDPFTFTIVLVMAVLLMWAMTWLLWRFLRVAWQRLRGWLGRAEPAAQSVPALPVRKD</sequence>
<organism evidence="3 4">
    <name type="scientific">Allofranklinella schreckenbergeri</name>
    <dbReference type="NCBI Taxonomy" id="1076744"/>
    <lineage>
        <taxon>Bacteria</taxon>
        <taxon>Pseudomonadati</taxon>
        <taxon>Pseudomonadota</taxon>
        <taxon>Betaproteobacteria</taxon>
        <taxon>Burkholderiales</taxon>
        <taxon>Comamonadaceae</taxon>
        <taxon>Allofranklinella</taxon>
    </lineage>
</organism>
<dbReference type="Pfam" id="PF13548">
    <property type="entry name" value="DUF4126"/>
    <property type="match status" value="1"/>
</dbReference>
<dbReference type="AlphaFoldDB" id="A0A3M6Q5H9"/>
<feature type="domain" description="DUF4126" evidence="2">
    <location>
        <begin position="64"/>
        <end position="233"/>
    </location>
</feature>
<keyword evidence="1" id="KW-0472">Membrane</keyword>
<evidence type="ECO:0000256" key="1">
    <source>
        <dbReference type="SAM" id="Phobius"/>
    </source>
</evidence>
<comment type="caution">
    <text evidence="3">The sequence shown here is derived from an EMBL/GenBank/DDBJ whole genome shotgun (WGS) entry which is preliminary data.</text>
</comment>
<reference evidence="3 4" key="1">
    <citation type="submission" date="2018-10" db="EMBL/GenBank/DDBJ databases">
        <title>Comamonadaceae CDC group NO-1 genome sequencing and assembly.</title>
        <authorList>
            <person name="Bernier A.-M."/>
            <person name="Bernard K."/>
        </authorList>
    </citation>
    <scope>NUCLEOTIDE SEQUENCE [LARGE SCALE GENOMIC DNA]</scope>
    <source>
        <strain evidence="3 4">NML970147</strain>
    </source>
</reference>
<feature type="transmembrane region" description="Helical" evidence="1">
    <location>
        <begin position="102"/>
        <end position="122"/>
    </location>
</feature>
<keyword evidence="1" id="KW-0812">Transmembrane</keyword>
<dbReference type="Proteomes" id="UP000267521">
    <property type="component" value="Unassembled WGS sequence"/>
</dbReference>
<feature type="transmembrane region" description="Helical" evidence="1">
    <location>
        <begin position="217"/>
        <end position="238"/>
    </location>
</feature>
<dbReference type="InterPro" id="IPR025196">
    <property type="entry name" value="DUF4126"/>
</dbReference>
<evidence type="ECO:0000259" key="2">
    <source>
        <dbReference type="Pfam" id="PF13548"/>
    </source>
</evidence>
<accession>A0A3M6Q5H9</accession>
<name>A0A3M6Q5H9_9BURK</name>
<evidence type="ECO:0000313" key="3">
    <source>
        <dbReference type="EMBL" id="RMW97840.1"/>
    </source>
</evidence>
<proteinExistence type="predicted"/>
<feature type="transmembrane region" description="Helical" evidence="1">
    <location>
        <begin position="63"/>
        <end position="90"/>
    </location>
</feature>
<protein>
    <submittedName>
        <fullName evidence="3">DUF4126 domain-containing protein</fullName>
    </submittedName>
</protein>
<dbReference type="RefSeq" id="WP_122238377.1">
    <property type="nucleotide sequence ID" value="NZ_RDQM01000008.1"/>
</dbReference>
<evidence type="ECO:0000313" key="4">
    <source>
        <dbReference type="Proteomes" id="UP000267521"/>
    </source>
</evidence>
<gene>
    <name evidence="3" type="ORF">EBQ26_07380</name>
</gene>
<feature type="transmembrane region" description="Helical" evidence="1">
    <location>
        <begin position="134"/>
        <end position="154"/>
    </location>
</feature>
<keyword evidence="1" id="KW-1133">Transmembrane helix</keyword>